<dbReference type="EMBL" id="KZ678577">
    <property type="protein sequence ID" value="PSR79138.1"/>
    <property type="molecule type" value="Genomic_DNA"/>
</dbReference>
<proteinExistence type="inferred from homology"/>
<comment type="similarity">
    <text evidence="1">Belongs to the peptidase C48 family.</text>
</comment>
<dbReference type="OrthoDB" id="1939479at2759"/>
<keyword evidence="7" id="KW-1185">Reference proteome</keyword>
<keyword evidence="3" id="KW-0378">Hydrolase</keyword>
<dbReference type="STRING" id="2025994.A0A2T2ZXP9"/>
<dbReference type="Gene3D" id="3.40.395.10">
    <property type="entry name" value="Adenoviral Proteinase, Chain A"/>
    <property type="match status" value="1"/>
</dbReference>
<accession>A0A2T2ZXP9</accession>
<dbReference type="GO" id="GO:0016929">
    <property type="term" value="F:deSUMOylase activity"/>
    <property type="evidence" value="ECO:0007669"/>
    <property type="project" value="TreeGrafter"/>
</dbReference>
<dbReference type="GO" id="GO:0016926">
    <property type="term" value="P:protein desumoylation"/>
    <property type="evidence" value="ECO:0007669"/>
    <property type="project" value="TreeGrafter"/>
</dbReference>
<evidence type="ECO:0000313" key="6">
    <source>
        <dbReference type="EMBL" id="PSR79138.1"/>
    </source>
</evidence>
<dbReference type="InterPro" id="IPR038765">
    <property type="entry name" value="Papain-like_cys_pep_sf"/>
</dbReference>
<dbReference type="PROSITE" id="PS50600">
    <property type="entry name" value="ULP_PROTEASE"/>
    <property type="match status" value="1"/>
</dbReference>
<dbReference type="InterPro" id="IPR003653">
    <property type="entry name" value="Peptidase_C48_C"/>
</dbReference>
<evidence type="ECO:0000313" key="7">
    <source>
        <dbReference type="Proteomes" id="UP000241462"/>
    </source>
</evidence>
<dbReference type="AlphaFoldDB" id="A0A2T2ZXP9"/>
<dbReference type="PANTHER" id="PTHR12606">
    <property type="entry name" value="SENTRIN/SUMO-SPECIFIC PROTEASE"/>
    <property type="match status" value="1"/>
</dbReference>
<dbReference type="InParanoid" id="A0A2T2ZXP9"/>
<protein>
    <recommendedName>
        <fullName evidence="5">Ubiquitin-like protease family profile domain-containing protein</fullName>
    </recommendedName>
</protein>
<gene>
    <name evidence="6" type="ORF">BD289DRAFT_339659</name>
</gene>
<evidence type="ECO:0000256" key="3">
    <source>
        <dbReference type="ARBA" id="ARBA00022801"/>
    </source>
</evidence>
<organism evidence="6 7">
    <name type="scientific">Coniella lustricola</name>
    <dbReference type="NCBI Taxonomy" id="2025994"/>
    <lineage>
        <taxon>Eukaryota</taxon>
        <taxon>Fungi</taxon>
        <taxon>Dikarya</taxon>
        <taxon>Ascomycota</taxon>
        <taxon>Pezizomycotina</taxon>
        <taxon>Sordariomycetes</taxon>
        <taxon>Sordariomycetidae</taxon>
        <taxon>Diaporthales</taxon>
        <taxon>Schizoparmaceae</taxon>
        <taxon>Coniella</taxon>
    </lineage>
</organism>
<reference evidence="6 7" key="1">
    <citation type="journal article" date="2018" name="Mycol. Prog.">
        <title>Coniella lustricola, a new species from submerged detritus.</title>
        <authorList>
            <person name="Raudabaugh D.B."/>
            <person name="Iturriaga T."/>
            <person name="Carver A."/>
            <person name="Mondo S."/>
            <person name="Pangilinan J."/>
            <person name="Lipzen A."/>
            <person name="He G."/>
            <person name="Amirebrahimi M."/>
            <person name="Grigoriev I.V."/>
            <person name="Miller A.N."/>
        </authorList>
    </citation>
    <scope>NUCLEOTIDE SEQUENCE [LARGE SCALE GENOMIC DNA]</scope>
    <source>
        <strain evidence="6 7">B22-T-1</strain>
    </source>
</reference>
<dbReference type="Pfam" id="PF02902">
    <property type="entry name" value="Peptidase_C48"/>
    <property type="match status" value="1"/>
</dbReference>
<name>A0A2T2ZXP9_9PEZI</name>
<sequence length="191" mass="21708">QWLNDEIINATLLHLGVYINQRAGIKNTRLETPKIQIFNSFIGTNLAENKPITERMMRRVGIRKDNLLDIETILVPICRNKHWTLIVVRPRHREVFHLDSMSHNGDMGLKKRARDWIRSILGDAFVESEWSFRAISSPPQSNCDDCGMHVITNGICIGLGIDPSAYTSADMPLQRLRVAAVLLNGGFKDDF</sequence>
<evidence type="ECO:0000259" key="5">
    <source>
        <dbReference type="PROSITE" id="PS50600"/>
    </source>
</evidence>
<keyword evidence="2" id="KW-0645">Protease</keyword>
<dbReference type="PANTHER" id="PTHR12606:SF141">
    <property type="entry name" value="GH15225P-RELATED"/>
    <property type="match status" value="1"/>
</dbReference>
<feature type="non-terminal residue" evidence="6">
    <location>
        <position position="191"/>
    </location>
</feature>
<evidence type="ECO:0000256" key="4">
    <source>
        <dbReference type="ARBA" id="ARBA00022807"/>
    </source>
</evidence>
<dbReference type="SUPFAM" id="SSF54001">
    <property type="entry name" value="Cysteine proteinases"/>
    <property type="match status" value="1"/>
</dbReference>
<evidence type="ECO:0000256" key="1">
    <source>
        <dbReference type="ARBA" id="ARBA00005234"/>
    </source>
</evidence>
<feature type="domain" description="Ubiquitin-like protease family profile" evidence="5">
    <location>
        <begin position="1"/>
        <end position="157"/>
    </location>
</feature>
<keyword evidence="4" id="KW-0788">Thiol protease</keyword>
<feature type="non-terminal residue" evidence="6">
    <location>
        <position position="1"/>
    </location>
</feature>
<dbReference type="GO" id="GO:0006508">
    <property type="term" value="P:proteolysis"/>
    <property type="evidence" value="ECO:0007669"/>
    <property type="project" value="UniProtKB-KW"/>
</dbReference>
<evidence type="ECO:0000256" key="2">
    <source>
        <dbReference type="ARBA" id="ARBA00022670"/>
    </source>
</evidence>
<dbReference type="GO" id="GO:0005634">
    <property type="term" value="C:nucleus"/>
    <property type="evidence" value="ECO:0007669"/>
    <property type="project" value="TreeGrafter"/>
</dbReference>
<dbReference type="Proteomes" id="UP000241462">
    <property type="component" value="Unassembled WGS sequence"/>
</dbReference>